<feature type="transmembrane region" description="Helical" evidence="1">
    <location>
        <begin position="60"/>
        <end position="82"/>
    </location>
</feature>
<dbReference type="EMBL" id="CP019646">
    <property type="protein sequence ID" value="AQQ70214.1"/>
    <property type="molecule type" value="Genomic_DNA"/>
</dbReference>
<evidence type="ECO:0000313" key="2">
    <source>
        <dbReference type="EMBL" id="AQQ70214.1"/>
    </source>
</evidence>
<dbReference type="Pfam" id="PF11335">
    <property type="entry name" value="DUF3137"/>
    <property type="match status" value="1"/>
</dbReference>
<reference evidence="3" key="1">
    <citation type="submission" date="2017-02" db="EMBL/GenBank/DDBJ databases">
        <title>Comparative genomics and description of representatives of a novel lineage of planctomycetes thriving in anoxic sediments.</title>
        <authorList>
            <person name="Spring S."/>
            <person name="Bunk B."/>
            <person name="Sproer C."/>
        </authorList>
    </citation>
    <scope>NUCLEOTIDE SEQUENCE [LARGE SCALE GENOMIC DNA]</scope>
    <source>
        <strain evidence="3">SM-Chi-D1</strain>
    </source>
</reference>
<evidence type="ECO:0000256" key="1">
    <source>
        <dbReference type="SAM" id="Phobius"/>
    </source>
</evidence>
<evidence type="ECO:0008006" key="4">
    <source>
        <dbReference type="Google" id="ProtNLM"/>
    </source>
</evidence>
<dbReference type="STRING" id="1851148.SMSP2_00557"/>
<sequence>MKTIEELKDFYSKELEPELVLLEDQRKKVLRNLLITAAVTAVIVFGGVAAIVFGGGTTPGLGIIVFPVVITFVICSFALKFFSKSYVADFKNTVINRIIKFIDPQLHFEPYACIPSHVYDASDIFQTRYDEYKGEDLVEGTVGKTPMSFSELHTEYITRHKNRKQHHTIFRGLFFVAEFNKHFEGKTLVLPDTAQKLFGRLGQRLQSMNFTRDELVKLEDPEFERHFAVHSTDQIEARYILSTSLMKRITDFKQRTGREIFISFRFESIFVAIKYNKNLFEPKIFTTLLNFAPIREYYEDLAMAIGIVEDLNLNTRIWSKR</sequence>
<protein>
    <recommendedName>
        <fullName evidence="4">Galanin</fullName>
    </recommendedName>
</protein>
<dbReference type="OrthoDB" id="252713at2"/>
<organism evidence="2 3">
    <name type="scientific">Limihaloglobus sulfuriphilus</name>
    <dbReference type="NCBI Taxonomy" id="1851148"/>
    <lineage>
        <taxon>Bacteria</taxon>
        <taxon>Pseudomonadati</taxon>
        <taxon>Planctomycetota</taxon>
        <taxon>Phycisphaerae</taxon>
        <taxon>Sedimentisphaerales</taxon>
        <taxon>Sedimentisphaeraceae</taxon>
        <taxon>Limihaloglobus</taxon>
    </lineage>
</organism>
<dbReference type="Proteomes" id="UP000188181">
    <property type="component" value="Chromosome"/>
</dbReference>
<dbReference type="InterPro" id="IPR021484">
    <property type="entry name" value="DUF3137"/>
</dbReference>
<dbReference type="AlphaFoldDB" id="A0A1Q2MC18"/>
<dbReference type="KEGG" id="pbas:SMSP2_00557"/>
<feature type="transmembrane region" description="Helical" evidence="1">
    <location>
        <begin position="33"/>
        <end position="54"/>
    </location>
</feature>
<keyword evidence="1" id="KW-0812">Transmembrane</keyword>
<keyword evidence="3" id="KW-1185">Reference proteome</keyword>
<accession>A0A1Q2MC18</accession>
<keyword evidence="1" id="KW-0472">Membrane</keyword>
<evidence type="ECO:0000313" key="3">
    <source>
        <dbReference type="Proteomes" id="UP000188181"/>
    </source>
</evidence>
<name>A0A1Q2MC18_9BACT</name>
<gene>
    <name evidence="2" type="ORF">SMSP2_00557</name>
</gene>
<dbReference type="RefSeq" id="WP_146682495.1">
    <property type="nucleotide sequence ID" value="NZ_CP019646.1"/>
</dbReference>
<proteinExistence type="predicted"/>
<keyword evidence="1" id="KW-1133">Transmembrane helix</keyword>